<proteinExistence type="predicted"/>
<dbReference type="PANTHER" id="PTHR40705">
    <property type="entry name" value="TRNA(ILE2) 2-AGMATINYLCYTIDINE SYNTHETASE TIAS"/>
    <property type="match status" value="1"/>
</dbReference>
<dbReference type="eggNOG" id="COG1571">
    <property type="taxonomic scope" value="Bacteria"/>
</dbReference>
<dbReference type="RefSeq" id="WP_013344520.1">
    <property type="nucleotide sequence ID" value="NC_014541.1"/>
</dbReference>
<evidence type="ECO:0000313" key="2">
    <source>
        <dbReference type="Proteomes" id="UP000006683"/>
    </source>
</evidence>
<name>E1SU67_FERBD</name>
<dbReference type="OrthoDB" id="270233at2"/>
<dbReference type="Proteomes" id="UP000006683">
    <property type="component" value="Chromosome"/>
</dbReference>
<dbReference type="STRING" id="550540.Fbal_1005"/>
<dbReference type="Gene3D" id="3.30.70.2200">
    <property type="match status" value="1"/>
</dbReference>
<organism evidence="1 2">
    <name type="scientific">Ferrimonas balearica (strain DSM 9799 / CCM 4581 / KCTC 23876 / PAT)</name>
    <dbReference type="NCBI Taxonomy" id="550540"/>
    <lineage>
        <taxon>Bacteria</taxon>
        <taxon>Pseudomonadati</taxon>
        <taxon>Pseudomonadota</taxon>
        <taxon>Gammaproteobacteria</taxon>
        <taxon>Alteromonadales</taxon>
        <taxon>Ferrimonadaceae</taxon>
        <taxon>Ferrimonas</taxon>
    </lineage>
</organism>
<dbReference type="EMBL" id="CP002209">
    <property type="protein sequence ID" value="ADN75214.1"/>
    <property type="molecule type" value="Genomic_DNA"/>
</dbReference>
<gene>
    <name evidence="1" type="ordered locus">Fbal_1005</name>
</gene>
<keyword evidence="2" id="KW-1185">Reference proteome</keyword>
<dbReference type="GeneID" id="67181250"/>
<dbReference type="HOGENOM" id="CLU_098525_0_0_6"/>
<reference evidence="1 2" key="1">
    <citation type="journal article" date="2010" name="Stand. Genomic Sci.">
        <title>Complete genome sequence of Ferrimonas balearica type strain (PAT).</title>
        <authorList>
            <person name="Nolan M."/>
            <person name="Sikorski J."/>
            <person name="Davenport K."/>
            <person name="Lucas S."/>
            <person name="Glavina Del Rio T."/>
            <person name="Tice H."/>
            <person name="Cheng J."/>
            <person name="Goodwin L."/>
            <person name="Pitluck S."/>
            <person name="Liolios K."/>
            <person name="Ivanova N."/>
            <person name="Mavromatis K."/>
            <person name="Ovchinnikova G."/>
            <person name="Pati A."/>
            <person name="Chen A."/>
            <person name="Palaniappan K."/>
            <person name="Land M."/>
            <person name="Hauser L."/>
            <person name="Chang Y."/>
            <person name="Jeffries C."/>
            <person name="Tapia R."/>
            <person name="Brettin T."/>
            <person name="Detter J."/>
            <person name="Han C."/>
            <person name="Yasawong M."/>
            <person name="Rohde M."/>
            <person name="Tindall B."/>
            <person name="Goker M."/>
            <person name="Woyke T."/>
            <person name="Bristow J."/>
            <person name="Eisen J."/>
            <person name="Markowitz V."/>
            <person name="Hugenholtz P."/>
            <person name="Kyrpides N."/>
            <person name="Klenk H."/>
            <person name="Lapidus A."/>
        </authorList>
    </citation>
    <scope>NUCLEOTIDE SEQUENCE [LARGE SCALE GENOMIC DNA]</scope>
    <source>
        <strain evidence="2">DSM 9799 / CCM 4581 / KCTC 23876 / PAT</strain>
    </source>
</reference>
<dbReference type="AlphaFoldDB" id="E1SU67"/>
<accession>E1SU67</accession>
<evidence type="ECO:0000313" key="1">
    <source>
        <dbReference type="EMBL" id="ADN75214.1"/>
    </source>
</evidence>
<dbReference type="PANTHER" id="PTHR40705:SF2">
    <property type="entry name" value="DUF1743 DOMAIN-CONTAINING PROTEIN"/>
    <property type="match status" value="1"/>
</dbReference>
<protein>
    <submittedName>
        <fullName evidence="1">Uncharacterized protein</fullName>
    </submittedName>
</protein>
<sequence>MKLFICIDDTDEIGTKGTGELAQELIDAIHQQSLGQCSAITRHQLYVHPDIPYTSHNSAMCFEVLTEARHYGTLSGMAQQFLLTQSAAGSDPGLCIAPAESLDAARIIAFGQAAKREVLTRAEAYQLAFELGVHLSEHGGRGDGVIGALAGVGLRLSGRDGRCKGRLKVEAEQLTVAQLLAHPEIDAVTTPAGEVLAPDTMITLLDKVKTVWWDHRNTLLVVADGDRWINAQKPHLKEY</sequence>
<dbReference type="KEGG" id="fbl:Fbal_1005"/>